<dbReference type="EMBL" id="JASCZI010120863">
    <property type="protein sequence ID" value="MED6156320.1"/>
    <property type="molecule type" value="Genomic_DNA"/>
</dbReference>
<organism evidence="1 2">
    <name type="scientific">Stylosanthes scabra</name>
    <dbReference type="NCBI Taxonomy" id="79078"/>
    <lineage>
        <taxon>Eukaryota</taxon>
        <taxon>Viridiplantae</taxon>
        <taxon>Streptophyta</taxon>
        <taxon>Embryophyta</taxon>
        <taxon>Tracheophyta</taxon>
        <taxon>Spermatophyta</taxon>
        <taxon>Magnoliopsida</taxon>
        <taxon>eudicotyledons</taxon>
        <taxon>Gunneridae</taxon>
        <taxon>Pentapetalae</taxon>
        <taxon>rosids</taxon>
        <taxon>fabids</taxon>
        <taxon>Fabales</taxon>
        <taxon>Fabaceae</taxon>
        <taxon>Papilionoideae</taxon>
        <taxon>50 kb inversion clade</taxon>
        <taxon>dalbergioids sensu lato</taxon>
        <taxon>Dalbergieae</taxon>
        <taxon>Pterocarpus clade</taxon>
        <taxon>Stylosanthes</taxon>
    </lineage>
</organism>
<keyword evidence="2" id="KW-1185">Reference proteome</keyword>
<proteinExistence type="predicted"/>
<evidence type="ECO:0000313" key="2">
    <source>
        <dbReference type="Proteomes" id="UP001341840"/>
    </source>
</evidence>
<sequence length="121" mass="13445">MAVDTTVNNLVLKELVELAVTRPTAQIPFYRYGSGVCSQQLAVKRTRGTCCHQAHCSNIRDHLVNSCRRDLTLASRGVRIAVTGLTPFHPIQSYGGLVAKVICTFHPTTETLWDSIRYLKS</sequence>
<protein>
    <submittedName>
        <fullName evidence="1">Uncharacterized protein</fullName>
    </submittedName>
</protein>
<evidence type="ECO:0000313" key="1">
    <source>
        <dbReference type="EMBL" id="MED6156320.1"/>
    </source>
</evidence>
<gene>
    <name evidence="1" type="ORF">PIB30_013352</name>
</gene>
<comment type="caution">
    <text evidence="1">The sequence shown here is derived from an EMBL/GenBank/DDBJ whole genome shotgun (WGS) entry which is preliminary data.</text>
</comment>
<accession>A0ABU6U7A3</accession>
<dbReference type="Proteomes" id="UP001341840">
    <property type="component" value="Unassembled WGS sequence"/>
</dbReference>
<reference evidence="1 2" key="1">
    <citation type="journal article" date="2023" name="Plants (Basel)">
        <title>Bridging the Gap: Combining Genomics and Transcriptomics Approaches to Understand Stylosanthes scabra, an Orphan Legume from the Brazilian Caatinga.</title>
        <authorList>
            <person name="Ferreira-Neto J.R.C."/>
            <person name="da Silva M.D."/>
            <person name="Binneck E."/>
            <person name="de Melo N.F."/>
            <person name="da Silva R.H."/>
            <person name="de Melo A.L.T.M."/>
            <person name="Pandolfi V."/>
            <person name="Bustamante F.O."/>
            <person name="Brasileiro-Vidal A.C."/>
            <person name="Benko-Iseppon A.M."/>
        </authorList>
    </citation>
    <scope>NUCLEOTIDE SEQUENCE [LARGE SCALE GENOMIC DNA]</scope>
    <source>
        <tissue evidence="1">Leaves</tissue>
    </source>
</reference>
<name>A0ABU6U7A3_9FABA</name>